<dbReference type="GeneID" id="63805764"/>
<dbReference type="Gene3D" id="1.10.45.10">
    <property type="entry name" value="Vanillyl-alcohol Oxidase, Chain A, domain 4"/>
    <property type="match status" value="1"/>
</dbReference>
<protein>
    <submittedName>
        <fullName evidence="7">D-lactate dehydrogenase 3</fullName>
    </submittedName>
</protein>
<dbReference type="InterPro" id="IPR016171">
    <property type="entry name" value="Vanillyl_alc_oxidase_C-sub2"/>
</dbReference>
<dbReference type="AlphaFoldDB" id="A0A1Y1WN56"/>
<dbReference type="PANTHER" id="PTHR43716">
    <property type="entry name" value="D-2-HYDROXYGLUTARATE DEHYDROGENASE, MITOCHONDRIAL"/>
    <property type="match status" value="1"/>
</dbReference>
<feature type="domain" description="FAD-binding PCMH-type" evidence="6">
    <location>
        <begin position="44"/>
        <end position="223"/>
    </location>
</feature>
<name>A0A1Y1WN56_9FUNG</name>
<dbReference type="RefSeq" id="XP_040748016.1">
    <property type="nucleotide sequence ID" value="XM_040889116.1"/>
</dbReference>
<dbReference type="Gene3D" id="3.30.70.2190">
    <property type="match status" value="1"/>
</dbReference>
<dbReference type="InterPro" id="IPR036318">
    <property type="entry name" value="FAD-bd_PCMH-like_sf"/>
</dbReference>
<gene>
    <name evidence="7" type="ORF">DL89DRAFT_273867</name>
</gene>
<evidence type="ECO:0000256" key="2">
    <source>
        <dbReference type="ARBA" id="ARBA00008000"/>
    </source>
</evidence>
<comment type="similarity">
    <text evidence="2">Belongs to the FAD-binding oxidoreductase/transferase type 4 family.</text>
</comment>
<dbReference type="GO" id="GO:0016491">
    <property type="term" value="F:oxidoreductase activity"/>
    <property type="evidence" value="ECO:0007669"/>
    <property type="project" value="UniProtKB-KW"/>
</dbReference>
<dbReference type="PROSITE" id="PS51387">
    <property type="entry name" value="FAD_PCMH"/>
    <property type="match status" value="1"/>
</dbReference>
<evidence type="ECO:0000256" key="1">
    <source>
        <dbReference type="ARBA" id="ARBA00001974"/>
    </source>
</evidence>
<evidence type="ECO:0000313" key="8">
    <source>
        <dbReference type="Proteomes" id="UP000193922"/>
    </source>
</evidence>
<dbReference type="Gene3D" id="3.30.465.10">
    <property type="match status" value="1"/>
</dbReference>
<evidence type="ECO:0000313" key="7">
    <source>
        <dbReference type="EMBL" id="ORX74805.1"/>
    </source>
</evidence>
<dbReference type="InterPro" id="IPR006094">
    <property type="entry name" value="Oxid_FAD_bind_N"/>
</dbReference>
<dbReference type="FunFam" id="3.30.70.2190:FF:000001">
    <property type="entry name" value="D-2-hydroxyglutarate dehydrogenase mitochondrial"/>
    <property type="match status" value="1"/>
</dbReference>
<dbReference type="GO" id="GO:0005739">
    <property type="term" value="C:mitochondrion"/>
    <property type="evidence" value="ECO:0007669"/>
    <property type="project" value="TreeGrafter"/>
</dbReference>
<evidence type="ECO:0000256" key="4">
    <source>
        <dbReference type="ARBA" id="ARBA00022827"/>
    </source>
</evidence>
<evidence type="ECO:0000259" key="6">
    <source>
        <dbReference type="PROSITE" id="PS51387"/>
    </source>
</evidence>
<keyword evidence="8" id="KW-1185">Reference proteome</keyword>
<dbReference type="PANTHER" id="PTHR43716:SF1">
    <property type="entry name" value="D-2-HYDROXYGLUTARATE DEHYDROGENASE, MITOCHONDRIAL"/>
    <property type="match status" value="1"/>
</dbReference>
<keyword evidence="5" id="KW-0560">Oxidoreductase</keyword>
<keyword evidence="3" id="KW-0285">Flavoprotein</keyword>
<dbReference type="Gene3D" id="3.30.70.2740">
    <property type="match status" value="1"/>
</dbReference>
<comment type="caution">
    <text evidence="7">The sequence shown here is derived from an EMBL/GenBank/DDBJ whole genome shotgun (WGS) entry which is preliminary data.</text>
</comment>
<keyword evidence="4" id="KW-0274">FAD</keyword>
<dbReference type="SUPFAM" id="SSF56176">
    <property type="entry name" value="FAD-binding/transporter-associated domain-like"/>
    <property type="match status" value="1"/>
</dbReference>
<accession>A0A1Y1WN56</accession>
<dbReference type="Proteomes" id="UP000193922">
    <property type="component" value="Unassembled WGS sequence"/>
</dbReference>
<dbReference type="InterPro" id="IPR016166">
    <property type="entry name" value="FAD-bd_PCMH"/>
</dbReference>
<dbReference type="InterPro" id="IPR016169">
    <property type="entry name" value="FAD-bd_PCMH_sub2"/>
</dbReference>
<dbReference type="OrthoDB" id="5332616at2759"/>
<evidence type="ECO:0000256" key="3">
    <source>
        <dbReference type="ARBA" id="ARBA00022630"/>
    </source>
</evidence>
<organism evidence="7 8">
    <name type="scientific">Linderina pennispora</name>
    <dbReference type="NCBI Taxonomy" id="61395"/>
    <lineage>
        <taxon>Eukaryota</taxon>
        <taxon>Fungi</taxon>
        <taxon>Fungi incertae sedis</taxon>
        <taxon>Zoopagomycota</taxon>
        <taxon>Kickxellomycotina</taxon>
        <taxon>Kickxellomycetes</taxon>
        <taxon>Kickxellales</taxon>
        <taxon>Kickxellaceae</taxon>
        <taxon>Linderina</taxon>
    </lineage>
</organism>
<dbReference type="InterPro" id="IPR016164">
    <property type="entry name" value="FAD-linked_Oxase-like_C"/>
</dbReference>
<dbReference type="EMBL" id="MCFD01000001">
    <property type="protein sequence ID" value="ORX74805.1"/>
    <property type="molecule type" value="Genomic_DNA"/>
</dbReference>
<dbReference type="SUPFAM" id="SSF55103">
    <property type="entry name" value="FAD-linked oxidases, C-terminal domain"/>
    <property type="match status" value="1"/>
</dbReference>
<evidence type="ECO:0000256" key="5">
    <source>
        <dbReference type="ARBA" id="ARBA00023002"/>
    </source>
</evidence>
<sequence length="472" mass="52345">MSEADSSRGKCAHIPLNPVPRQQHVVHSETKLDSQYNIDVFGKYRGSSKVMVLPKTTEQVSQVLAHCNKRRISVVTQGGNSGTGGGAIAERDEVLLCMRDMNKVRDIDEVSGVVVAEAGCVLDDLDRHMQQLGYIVPVDLGSRNKCMIGGNVSTSAGGLRYLRYGSMHGTVLGLEVVLPDGRVLDLLFTLKKDASGYDLKQLFIGAEGTLGVVTAVAIALAPKPASSQLVVLGLTDFCKIQRAFVLARQSLGEIISAFEFWEKRCNELVVEYEHYESPLETAHEFCVLIETRGSYMQHDVEKMDAFLDKLREERLIDDSKVFRDADEMERVWVFRQQMATAHGKSGCMHVYDFSLPSKHQHDLLVAVKEHLTAEGIYGQADSPVKDVTIFGHIGDDNIHLQVIAKEFGGIVEEVMEPWVYEWVGSRQGSVAAEHGLGKHKGEFLKYSKSATTIKQQFDPNNIMNPDKHISRA</sequence>
<dbReference type="Gene3D" id="3.30.43.10">
    <property type="entry name" value="Uridine Diphospho-n-acetylenolpyruvylglucosamine Reductase, domain 2"/>
    <property type="match status" value="1"/>
</dbReference>
<dbReference type="Pfam" id="PF01565">
    <property type="entry name" value="FAD_binding_4"/>
    <property type="match status" value="1"/>
</dbReference>
<dbReference type="STRING" id="61395.A0A1Y1WN56"/>
<dbReference type="InterPro" id="IPR004113">
    <property type="entry name" value="FAD-bd_oxidored_4_C"/>
</dbReference>
<proteinExistence type="inferred from homology"/>
<dbReference type="InterPro" id="IPR016167">
    <property type="entry name" value="FAD-bd_PCMH_sub1"/>
</dbReference>
<dbReference type="FunFam" id="3.30.465.10:FF:000001">
    <property type="entry name" value="D-2-hydroxyglutarate dehydrogenase, mitochondrial"/>
    <property type="match status" value="1"/>
</dbReference>
<dbReference type="GO" id="GO:0071949">
    <property type="term" value="F:FAD binding"/>
    <property type="evidence" value="ECO:0007669"/>
    <property type="project" value="InterPro"/>
</dbReference>
<dbReference type="Pfam" id="PF02913">
    <property type="entry name" value="FAD-oxidase_C"/>
    <property type="match status" value="1"/>
</dbReference>
<comment type="cofactor">
    <cofactor evidence="1">
        <name>FAD</name>
        <dbReference type="ChEBI" id="CHEBI:57692"/>
    </cofactor>
</comment>
<reference evidence="7 8" key="1">
    <citation type="submission" date="2016-07" db="EMBL/GenBank/DDBJ databases">
        <title>Pervasive Adenine N6-methylation of Active Genes in Fungi.</title>
        <authorList>
            <consortium name="DOE Joint Genome Institute"/>
            <person name="Mondo S.J."/>
            <person name="Dannebaum R.O."/>
            <person name="Kuo R.C."/>
            <person name="Labutti K."/>
            <person name="Haridas S."/>
            <person name="Kuo A."/>
            <person name="Salamov A."/>
            <person name="Ahrendt S.R."/>
            <person name="Lipzen A."/>
            <person name="Sullivan W."/>
            <person name="Andreopoulos W.B."/>
            <person name="Clum A."/>
            <person name="Lindquist E."/>
            <person name="Daum C."/>
            <person name="Ramamoorthy G.K."/>
            <person name="Gryganskyi A."/>
            <person name="Culley D."/>
            <person name="Magnuson J.K."/>
            <person name="James T.Y."/>
            <person name="O'Malley M.A."/>
            <person name="Stajich J.E."/>
            <person name="Spatafora J.W."/>
            <person name="Visel A."/>
            <person name="Grigoriev I.V."/>
        </authorList>
    </citation>
    <scope>NUCLEOTIDE SEQUENCE [LARGE SCALE GENOMIC DNA]</scope>
    <source>
        <strain evidence="7 8">ATCC 12442</strain>
    </source>
</reference>
<dbReference type="InterPro" id="IPR051264">
    <property type="entry name" value="FAD-oxidored/transferase_4"/>
</dbReference>